<protein>
    <submittedName>
        <fullName evidence="2">VOC family protein</fullName>
    </submittedName>
</protein>
<dbReference type="Proteomes" id="UP001202134">
    <property type="component" value="Unassembled WGS sequence"/>
</dbReference>
<keyword evidence="3" id="KW-1185">Reference proteome</keyword>
<dbReference type="EMBL" id="JAKIKU010000002">
    <property type="protein sequence ID" value="MCL1044512.1"/>
    <property type="molecule type" value="Genomic_DNA"/>
</dbReference>
<sequence>MAKLHRFDHIHIYVEDRAKALTWYQEVMGFEPVAPLSFWAVDNGPLVIAHDDLHLALFESSAAKRTTVAFGVDANNFSLWQQKLSDNEVQFNVSDHQITWSIYFSDPDGNPYEITSFDYDDIAKAN</sequence>
<evidence type="ECO:0000259" key="1">
    <source>
        <dbReference type="PROSITE" id="PS51819"/>
    </source>
</evidence>
<gene>
    <name evidence="2" type="ORF">L2737_04085</name>
</gene>
<dbReference type="InterPro" id="IPR004360">
    <property type="entry name" value="Glyas_Fos-R_dOase_dom"/>
</dbReference>
<name>A0ABT0KKZ4_9GAMM</name>
<evidence type="ECO:0000313" key="2">
    <source>
        <dbReference type="EMBL" id="MCL1044512.1"/>
    </source>
</evidence>
<dbReference type="InterPro" id="IPR029068">
    <property type="entry name" value="Glyas_Bleomycin-R_OHBP_Dase"/>
</dbReference>
<dbReference type="InterPro" id="IPR037523">
    <property type="entry name" value="VOC_core"/>
</dbReference>
<proteinExistence type="predicted"/>
<dbReference type="RefSeq" id="WP_102526127.1">
    <property type="nucleotide sequence ID" value="NZ_JAKIKU010000002.1"/>
</dbReference>
<dbReference type="Gene3D" id="3.10.180.10">
    <property type="entry name" value="2,3-Dihydroxybiphenyl 1,2-Dioxygenase, domain 1"/>
    <property type="match status" value="1"/>
</dbReference>
<evidence type="ECO:0000313" key="3">
    <source>
        <dbReference type="Proteomes" id="UP001202134"/>
    </source>
</evidence>
<feature type="domain" description="VOC" evidence="1">
    <location>
        <begin position="6"/>
        <end position="117"/>
    </location>
</feature>
<dbReference type="PROSITE" id="PS51819">
    <property type="entry name" value="VOC"/>
    <property type="match status" value="1"/>
</dbReference>
<accession>A0ABT0KKZ4</accession>
<dbReference type="Pfam" id="PF00903">
    <property type="entry name" value="Glyoxalase"/>
    <property type="match status" value="1"/>
</dbReference>
<organism evidence="2 3">
    <name type="scientific">Shewanella electrodiphila</name>
    <dbReference type="NCBI Taxonomy" id="934143"/>
    <lineage>
        <taxon>Bacteria</taxon>
        <taxon>Pseudomonadati</taxon>
        <taxon>Pseudomonadota</taxon>
        <taxon>Gammaproteobacteria</taxon>
        <taxon>Alteromonadales</taxon>
        <taxon>Shewanellaceae</taxon>
        <taxon>Shewanella</taxon>
    </lineage>
</organism>
<reference evidence="2 3" key="1">
    <citation type="submission" date="2022-01" db="EMBL/GenBank/DDBJ databases">
        <title>Whole genome-based taxonomy of the Shewanellaceae.</title>
        <authorList>
            <person name="Martin-Rodriguez A.J."/>
        </authorList>
    </citation>
    <scope>NUCLEOTIDE SEQUENCE [LARGE SCALE GENOMIC DNA]</scope>
    <source>
        <strain evidence="2 3">DSM 24955</strain>
    </source>
</reference>
<comment type="caution">
    <text evidence="2">The sequence shown here is derived from an EMBL/GenBank/DDBJ whole genome shotgun (WGS) entry which is preliminary data.</text>
</comment>
<dbReference type="SUPFAM" id="SSF54593">
    <property type="entry name" value="Glyoxalase/Bleomycin resistance protein/Dihydroxybiphenyl dioxygenase"/>
    <property type="match status" value="1"/>
</dbReference>